<dbReference type="EMBL" id="CP072788">
    <property type="protein sequence ID" value="QTR01798.1"/>
    <property type="molecule type" value="Genomic_DNA"/>
</dbReference>
<dbReference type="Proteomes" id="UP000671828">
    <property type="component" value="Chromosome"/>
</dbReference>
<organism evidence="2 3">
    <name type="scientific">Saccharothrix algeriensis</name>
    <dbReference type="NCBI Taxonomy" id="173560"/>
    <lineage>
        <taxon>Bacteria</taxon>
        <taxon>Bacillati</taxon>
        <taxon>Actinomycetota</taxon>
        <taxon>Actinomycetes</taxon>
        <taxon>Pseudonocardiales</taxon>
        <taxon>Pseudonocardiaceae</taxon>
        <taxon>Saccharothrix</taxon>
    </lineage>
</organism>
<proteinExistence type="predicted"/>
<name>A0A8T8HTC1_9PSEU</name>
<accession>A0A8T8HTC1</accession>
<gene>
    <name evidence="2" type="ORF">J7S33_21260</name>
</gene>
<sequence>MLWKVLTALVVVVVVVREPGSWAVGLAGAACGALVCLASVQVGLVLGALVCRVRVSLVVIGVGGEVRAWDRPHRRVVLRALPLLLSVGLTSVRAPVRRRLWLTSLVAVLATAAVVGLCWALAGATPFGGGFAVAGSAVLLHGLLPRRGAGGTSPGWFLFRLPRLTGRAAAELAATPMVNEVSDALSAGDVDRAERIADRLVAEHPTLLVAIGSRIAVLTVRTRYAEALRLVSGLVGRGDLDQRDMAFVLAEMASSTANAMEAGQLPLDVGLGAARRASEGAAQLGYPRHRSTGTLAQLALLERDTDLAIDLATRATGSSESALGRADALATLARAQMAAGDNAAARRSLAEADALAGWLPRVAETRARLDIA</sequence>
<protein>
    <submittedName>
        <fullName evidence="2">Uncharacterized protein</fullName>
    </submittedName>
</protein>
<evidence type="ECO:0000313" key="2">
    <source>
        <dbReference type="EMBL" id="QTR01798.1"/>
    </source>
</evidence>
<evidence type="ECO:0000313" key="3">
    <source>
        <dbReference type="Proteomes" id="UP000671828"/>
    </source>
</evidence>
<keyword evidence="1" id="KW-0812">Transmembrane</keyword>
<dbReference type="AlphaFoldDB" id="A0A8T8HTC1"/>
<keyword evidence="1" id="KW-0472">Membrane</keyword>
<evidence type="ECO:0000256" key="1">
    <source>
        <dbReference type="SAM" id="Phobius"/>
    </source>
</evidence>
<reference evidence="2" key="1">
    <citation type="submission" date="2021-04" db="EMBL/GenBank/DDBJ databases">
        <title>Saccharothrix algeriensis WGS.</title>
        <authorList>
            <person name="Stuskova K."/>
            <person name="Hakalova E."/>
            <person name="Tebbal A.B."/>
            <person name="Eichmeier A."/>
        </authorList>
    </citation>
    <scope>NUCLEOTIDE SEQUENCE</scope>
    <source>
        <strain evidence="2">NRRL B-24137</strain>
    </source>
</reference>
<feature type="transmembrane region" description="Helical" evidence="1">
    <location>
        <begin position="100"/>
        <end position="122"/>
    </location>
</feature>
<dbReference type="PROSITE" id="PS51257">
    <property type="entry name" value="PROKAR_LIPOPROTEIN"/>
    <property type="match status" value="1"/>
</dbReference>
<keyword evidence="1" id="KW-1133">Transmembrane helix</keyword>